<reference evidence="2 3" key="1">
    <citation type="submission" date="2023-01" db="EMBL/GenBank/DDBJ databases">
        <authorList>
            <person name="Kreplak J."/>
        </authorList>
    </citation>
    <scope>NUCLEOTIDE SEQUENCE [LARGE SCALE GENOMIC DNA]</scope>
</reference>
<sequence length="144" mass="16294">MSNITGKGKYEDIKNFEVNYVLENQANPAEQPTKEALDVALIKVIVPIDVQEVHVVDVLVVYTFIEDILNDNHLEIEDSSDKESLASQHNGDGNDVVKEVDQMEEETDTEIEVPIEDKAQNIVPDETRETNLRDQNVDKNVMDN</sequence>
<gene>
    <name evidence="2" type="ORF">VFH_II049400</name>
</gene>
<organism evidence="2 3">
    <name type="scientific">Vicia faba</name>
    <name type="common">Broad bean</name>
    <name type="synonym">Faba vulgaris</name>
    <dbReference type="NCBI Taxonomy" id="3906"/>
    <lineage>
        <taxon>Eukaryota</taxon>
        <taxon>Viridiplantae</taxon>
        <taxon>Streptophyta</taxon>
        <taxon>Embryophyta</taxon>
        <taxon>Tracheophyta</taxon>
        <taxon>Spermatophyta</taxon>
        <taxon>Magnoliopsida</taxon>
        <taxon>eudicotyledons</taxon>
        <taxon>Gunneridae</taxon>
        <taxon>Pentapetalae</taxon>
        <taxon>rosids</taxon>
        <taxon>fabids</taxon>
        <taxon>Fabales</taxon>
        <taxon>Fabaceae</taxon>
        <taxon>Papilionoideae</taxon>
        <taxon>50 kb inversion clade</taxon>
        <taxon>NPAAA clade</taxon>
        <taxon>Hologalegina</taxon>
        <taxon>IRL clade</taxon>
        <taxon>Fabeae</taxon>
        <taxon>Vicia</taxon>
    </lineage>
</organism>
<dbReference type="AlphaFoldDB" id="A0AAV0ZI20"/>
<evidence type="ECO:0000313" key="3">
    <source>
        <dbReference type="Proteomes" id="UP001157006"/>
    </source>
</evidence>
<keyword evidence="3" id="KW-1185">Reference proteome</keyword>
<feature type="region of interest" description="Disordered" evidence="1">
    <location>
        <begin position="117"/>
        <end position="144"/>
    </location>
</feature>
<evidence type="ECO:0000256" key="1">
    <source>
        <dbReference type="SAM" id="MobiDB-lite"/>
    </source>
</evidence>
<dbReference type="EMBL" id="OX451737">
    <property type="protein sequence ID" value="CAI8596743.1"/>
    <property type="molecule type" value="Genomic_DNA"/>
</dbReference>
<proteinExistence type="predicted"/>
<dbReference type="Proteomes" id="UP001157006">
    <property type="component" value="Chromosome 2"/>
</dbReference>
<name>A0AAV0ZI20_VICFA</name>
<evidence type="ECO:0000313" key="2">
    <source>
        <dbReference type="EMBL" id="CAI8596743.1"/>
    </source>
</evidence>
<feature type="region of interest" description="Disordered" evidence="1">
    <location>
        <begin position="78"/>
        <end position="97"/>
    </location>
</feature>
<protein>
    <submittedName>
        <fullName evidence="2">Uncharacterized protein</fullName>
    </submittedName>
</protein>
<accession>A0AAV0ZI20</accession>